<feature type="region of interest" description="Disordered" evidence="2">
    <location>
        <begin position="28"/>
        <end position="57"/>
    </location>
</feature>
<dbReference type="PANTHER" id="PTHR11915">
    <property type="entry name" value="SPECTRIN/FILAMIN RELATED CYTOSKELETAL PROTEIN"/>
    <property type="match status" value="1"/>
</dbReference>
<comment type="caution">
    <text evidence="3">The sequence shown here is derived from an EMBL/GenBank/DDBJ whole genome shotgun (WGS) entry which is preliminary data.</text>
</comment>
<accession>A0A7J5Y8K4</accession>
<feature type="non-terminal residue" evidence="3">
    <location>
        <position position="178"/>
    </location>
</feature>
<proteinExistence type="predicted"/>
<gene>
    <name evidence="3" type="ORF">F7725_008636</name>
</gene>
<evidence type="ECO:0000256" key="1">
    <source>
        <dbReference type="SAM" id="Coils"/>
    </source>
</evidence>
<keyword evidence="1" id="KW-0175">Coiled coil</keyword>
<sequence length="178" mass="20526">MKQGQTIQKRLAKSVGMLMELDDMKVQTWGDRSSSVQSEDSAGCQQPMAYKPPEGKTLSDIEKSWAVLERAEHERERALQEALLRLENLEQLAQNRRRLEALSTDALAREPRFAALRDMAKTIERGNYHSKEQIMESHRWKDLLQQLQEQRGLLGNVVESLSILRDIELVSQDLKELQ</sequence>
<reference evidence="3 4" key="1">
    <citation type="submission" date="2020-03" db="EMBL/GenBank/DDBJ databases">
        <title>Dissostichus mawsoni Genome sequencing and assembly.</title>
        <authorList>
            <person name="Park H."/>
        </authorList>
    </citation>
    <scope>NUCLEOTIDE SEQUENCE [LARGE SCALE GENOMIC DNA]</scope>
    <source>
        <strain evidence="3">DM0001</strain>
        <tissue evidence="3">Muscle</tissue>
    </source>
</reference>
<evidence type="ECO:0000256" key="2">
    <source>
        <dbReference type="SAM" id="MobiDB-lite"/>
    </source>
</evidence>
<feature type="compositionally biased region" description="Polar residues" evidence="2">
    <location>
        <begin position="30"/>
        <end position="44"/>
    </location>
</feature>
<dbReference type="SUPFAM" id="SSF46966">
    <property type="entry name" value="Spectrin repeat"/>
    <property type="match status" value="2"/>
</dbReference>
<protein>
    <submittedName>
        <fullName evidence="3">Uncharacterized protein</fullName>
    </submittedName>
</protein>
<dbReference type="Proteomes" id="UP000518266">
    <property type="component" value="Unassembled WGS sequence"/>
</dbReference>
<organism evidence="3 4">
    <name type="scientific">Dissostichus mawsoni</name>
    <name type="common">Antarctic cod</name>
    <dbReference type="NCBI Taxonomy" id="36200"/>
    <lineage>
        <taxon>Eukaryota</taxon>
        <taxon>Metazoa</taxon>
        <taxon>Chordata</taxon>
        <taxon>Craniata</taxon>
        <taxon>Vertebrata</taxon>
        <taxon>Euteleostomi</taxon>
        <taxon>Actinopterygii</taxon>
        <taxon>Neopterygii</taxon>
        <taxon>Teleostei</taxon>
        <taxon>Neoteleostei</taxon>
        <taxon>Acanthomorphata</taxon>
        <taxon>Eupercaria</taxon>
        <taxon>Perciformes</taxon>
        <taxon>Notothenioidei</taxon>
        <taxon>Nototheniidae</taxon>
        <taxon>Dissostichus</taxon>
    </lineage>
</organism>
<name>A0A7J5Y8K4_DISMA</name>
<evidence type="ECO:0000313" key="3">
    <source>
        <dbReference type="EMBL" id="KAF3845473.1"/>
    </source>
</evidence>
<dbReference type="AlphaFoldDB" id="A0A7J5Y8K4"/>
<keyword evidence="4" id="KW-1185">Reference proteome</keyword>
<dbReference type="EMBL" id="JAAKFY010000015">
    <property type="protein sequence ID" value="KAF3845473.1"/>
    <property type="molecule type" value="Genomic_DNA"/>
</dbReference>
<evidence type="ECO:0000313" key="4">
    <source>
        <dbReference type="Proteomes" id="UP000518266"/>
    </source>
</evidence>
<feature type="coiled-coil region" evidence="1">
    <location>
        <begin position="72"/>
        <end position="109"/>
    </location>
</feature>
<dbReference type="Gene3D" id="1.20.58.60">
    <property type="match status" value="2"/>
</dbReference>